<feature type="compositionally biased region" description="Acidic residues" evidence="2">
    <location>
        <begin position="73"/>
        <end position="82"/>
    </location>
</feature>
<evidence type="ECO:0000256" key="2">
    <source>
        <dbReference type="SAM" id="MobiDB-lite"/>
    </source>
</evidence>
<dbReference type="RefSeq" id="WP_328985127.1">
    <property type="nucleotide sequence ID" value="NZ_CP121472.1"/>
</dbReference>
<organism evidence="3 4">
    <name type="scientific">Thiorhodovibrio winogradskyi</name>
    <dbReference type="NCBI Taxonomy" id="77007"/>
    <lineage>
        <taxon>Bacteria</taxon>
        <taxon>Pseudomonadati</taxon>
        <taxon>Pseudomonadota</taxon>
        <taxon>Gammaproteobacteria</taxon>
        <taxon>Chromatiales</taxon>
        <taxon>Chromatiaceae</taxon>
        <taxon>Thiorhodovibrio</taxon>
    </lineage>
</organism>
<keyword evidence="1" id="KW-0175">Coiled coil</keyword>
<evidence type="ECO:0000313" key="4">
    <source>
        <dbReference type="Proteomes" id="UP001432180"/>
    </source>
</evidence>
<protein>
    <recommendedName>
        <fullName evidence="5">Transposase</fullName>
    </recommendedName>
</protein>
<keyword evidence="4" id="KW-1185">Reference proteome</keyword>
<name>A0ABZ0SGE3_9GAMM</name>
<feature type="compositionally biased region" description="Polar residues" evidence="2">
    <location>
        <begin position="89"/>
        <end position="100"/>
    </location>
</feature>
<evidence type="ECO:0000313" key="3">
    <source>
        <dbReference type="EMBL" id="WPL19379.1"/>
    </source>
</evidence>
<evidence type="ECO:0008006" key="5">
    <source>
        <dbReference type="Google" id="ProtNLM"/>
    </source>
</evidence>
<dbReference type="Proteomes" id="UP001432180">
    <property type="component" value="Chromosome"/>
</dbReference>
<feature type="region of interest" description="Disordered" evidence="2">
    <location>
        <begin position="51"/>
        <end position="135"/>
    </location>
</feature>
<dbReference type="EMBL" id="CP121472">
    <property type="protein sequence ID" value="WPL19379.1"/>
    <property type="molecule type" value="Genomic_DNA"/>
</dbReference>
<accession>A0ABZ0SGE3</accession>
<reference evidence="3 4" key="1">
    <citation type="journal article" date="2023" name="Microorganisms">
        <title>Thiorhodovibrio frisius and Trv. litoralis spp. nov., Two Novel Members from a Clade of Fastidious Purple Sulfur Bacteria That Exhibit Unique Red-Shifted Light-Harvesting Capabilities.</title>
        <authorList>
            <person name="Methner A."/>
            <person name="Kuzyk S.B."/>
            <person name="Petersen J."/>
            <person name="Bauer S."/>
            <person name="Brinkmann H."/>
            <person name="Sichau K."/>
            <person name="Wanner G."/>
            <person name="Wolf J."/>
            <person name="Neumann-Schaal M."/>
            <person name="Henke P."/>
            <person name="Tank M."/>
            <person name="Sproer C."/>
            <person name="Bunk B."/>
            <person name="Overmann J."/>
        </authorList>
    </citation>
    <scope>NUCLEOTIDE SEQUENCE [LARGE SCALE GENOMIC DNA]</scope>
    <source>
        <strain evidence="3 4">DSM 6702</strain>
    </source>
</reference>
<gene>
    <name evidence="3" type="ORF">Thiowin_04497</name>
</gene>
<feature type="coiled-coil region" evidence="1">
    <location>
        <begin position="19"/>
        <end position="46"/>
    </location>
</feature>
<proteinExistence type="predicted"/>
<sequence>MPGNDPLPRVAASECTPLVEQLLAQIERLLEQTHRQAEKILQLRDEIAVLKGQKTKPKFKPSGMEQGTKTGDDTDTDAEDGDRDGGANSDGQASGDTQASGDGEEGSDERPPPKRPGSSKRNKTEQLPIHETLAVAPSVAVPEGSRFKGYRDFVVQDLRIQAHNTCYRLEVWQTPEGEYLLGELPASLNGKHFGAELRRYMLYQYHHCHVTQPLLHEQLREWGIDISVGQVDALLSGGNEDFCLSYVWYGFLLESRAAKRHLSGKINVQPVVGPVAMWARGPRVWATPGARRPPILQASRDACSARYRGCPHVP</sequence>
<evidence type="ECO:0000256" key="1">
    <source>
        <dbReference type="SAM" id="Coils"/>
    </source>
</evidence>